<dbReference type="EMBL" id="JANAVZ010000002">
    <property type="protein sequence ID" value="MCT4331945.1"/>
    <property type="molecule type" value="Genomic_DNA"/>
</dbReference>
<evidence type="ECO:0000313" key="1">
    <source>
        <dbReference type="EMBL" id="MCT4331945.1"/>
    </source>
</evidence>
<evidence type="ECO:0000313" key="2">
    <source>
        <dbReference type="Proteomes" id="UP001320702"/>
    </source>
</evidence>
<dbReference type="Gene3D" id="3.90.550.10">
    <property type="entry name" value="Spore Coat Polysaccharide Biosynthesis Protein SpsA, Chain A"/>
    <property type="match status" value="1"/>
</dbReference>
<keyword evidence="2" id="KW-1185">Reference proteome</keyword>
<dbReference type="SUPFAM" id="SSF53448">
    <property type="entry name" value="Nucleotide-diphospho-sugar transferases"/>
    <property type="match status" value="1"/>
</dbReference>
<comment type="caution">
    <text evidence="1">The sequence shown here is derived from an EMBL/GenBank/DDBJ whole genome shotgun (WGS) entry which is preliminary data.</text>
</comment>
<dbReference type="CDD" id="cd04186">
    <property type="entry name" value="GT_2_like_c"/>
    <property type="match status" value="1"/>
</dbReference>
<dbReference type="InterPro" id="IPR029044">
    <property type="entry name" value="Nucleotide-diphossugar_trans"/>
</dbReference>
<dbReference type="Proteomes" id="UP001320702">
    <property type="component" value="Unassembled WGS sequence"/>
</dbReference>
<dbReference type="RefSeq" id="WP_260275824.1">
    <property type="nucleotide sequence ID" value="NZ_JANAVZ010000002.1"/>
</dbReference>
<dbReference type="PANTHER" id="PTHR43179">
    <property type="entry name" value="RHAMNOSYLTRANSFERASE WBBL"/>
    <property type="match status" value="1"/>
</dbReference>
<reference evidence="1 2" key="1">
    <citation type="submission" date="2022-04" db="EMBL/GenBank/DDBJ databases">
        <title>Paracoccus sp. YLB-12 draft genome sequence.</title>
        <authorList>
            <person name="Yu L."/>
        </authorList>
    </citation>
    <scope>NUCLEOTIDE SEQUENCE [LARGE SCALE GENOMIC DNA]</scope>
    <source>
        <strain evidence="1 2">YLB-12</strain>
    </source>
</reference>
<dbReference type="Pfam" id="PF13641">
    <property type="entry name" value="Glyco_tranf_2_3"/>
    <property type="match status" value="1"/>
</dbReference>
<accession>A0ABT2K5X9</accession>
<protein>
    <submittedName>
        <fullName evidence="1">Glycosyltransferase family 2 protein</fullName>
    </submittedName>
</protein>
<sequence length="332" mass="36335">MASVLTVILNWRTPDMTLRSAEAAILAMEGIEGGIVIVDNDSGDGSEERLRAAVADRGWARVRVIQSGHNGGFGAGNNVGIRAGLQDGARPDHVYLLNSDAFPAKDAIRVLLDHMQSHPETGMAGSYIHGTDDAPHVTCFRFPSVASEFEGGAQTGPISRILRHAIIPQPIPDGTTRMDWVAGASLMMRQDMLDRVGAFDEEYFLYFEETDLCLRAARAGWHTDYVPASRVAHIGSVSTGMKEWGRTPGYWFDSRWRYFRKNHGLGTAIAATLAQTAGLMINRLRVALGSSRRTGGQRFMRDLLAHDIRALTTGIRPAVHHPDEASVTERTT</sequence>
<name>A0ABT2K5X9_9RHOB</name>
<dbReference type="PANTHER" id="PTHR43179:SF7">
    <property type="entry name" value="RHAMNOSYLTRANSFERASE WBBL"/>
    <property type="match status" value="1"/>
</dbReference>
<organism evidence="1 2">
    <name type="scientific">Paracoccus maritimus</name>
    <dbReference type="NCBI Taxonomy" id="2933292"/>
    <lineage>
        <taxon>Bacteria</taxon>
        <taxon>Pseudomonadati</taxon>
        <taxon>Pseudomonadota</taxon>
        <taxon>Alphaproteobacteria</taxon>
        <taxon>Rhodobacterales</taxon>
        <taxon>Paracoccaceae</taxon>
        <taxon>Paracoccus</taxon>
    </lineage>
</organism>
<gene>
    <name evidence="1" type="ORF">MU516_03560</name>
</gene>
<proteinExistence type="predicted"/>